<evidence type="ECO:0000256" key="2">
    <source>
        <dbReference type="ARBA" id="ARBA00007613"/>
    </source>
</evidence>
<dbReference type="Pfam" id="PF02321">
    <property type="entry name" value="OEP"/>
    <property type="match status" value="2"/>
</dbReference>
<evidence type="ECO:0000256" key="5">
    <source>
        <dbReference type="ARBA" id="ARBA00022692"/>
    </source>
</evidence>
<comment type="subcellular location">
    <subcellularLocation>
        <location evidence="1">Cell outer membrane</location>
    </subcellularLocation>
</comment>
<evidence type="ECO:0000256" key="8">
    <source>
        <dbReference type="SAM" id="Coils"/>
    </source>
</evidence>
<dbReference type="GO" id="GO:1990281">
    <property type="term" value="C:efflux pump complex"/>
    <property type="evidence" value="ECO:0007669"/>
    <property type="project" value="TreeGrafter"/>
</dbReference>
<feature type="coiled-coil region" evidence="8">
    <location>
        <begin position="366"/>
        <end position="393"/>
    </location>
</feature>
<dbReference type="Gene3D" id="1.20.1600.10">
    <property type="entry name" value="Outer membrane efflux proteins (OEP)"/>
    <property type="match status" value="1"/>
</dbReference>
<evidence type="ECO:0000256" key="3">
    <source>
        <dbReference type="ARBA" id="ARBA00022448"/>
    </source>
</evidence>
<name>A0A1V9EJF0_9BACT</name>
<proteinExistence type="inferred from homology"/>
<evidence type="ECO:0000256" key="1">
    <source>
        <dbReference type="ARBA" id="ARBA00004442"/>
    </source>
</evidence>
<dbReference type="STRING" id="354355.SAMN05660816_06425"/>
<dbReference type="SUPFAM" id="SSF56954">
    <property type="entry name" value="Outer membrane efflux proteins (OEP)"/>
    <property type="match status" value="1"/>
</dbReference>
<sequence>MKAFHKTLLIILMTGAASASYSQEAQPRILTLAHAFELAAQNSEQLKIAAKNTELAHQKIDIAKLGHLPNIATALNYGYLSNSQIWEPSFDKHRTAPVPHNLTQFSVQASETIFRGGEVANNIKKASLEEQVALLNQDKNGEDIKFLVAAKYLDIYKLIHQRRVFENNTKLAQERLKNILTLQKQGLVTNNDVLRTQLIISDLELAIRKTDDNINILTQQLNVVLGLGLNEQLVPDSTLLTLPFKNVTITQLMATSYANNKDLKTAAKEIEIAKTNLKIISADRYPEVSLFTSNNFQRPYTNSLPAMDIYYNIWLAGVSIKYNLSSIYQSPRKVKAGKIQVEQTVAKETLQKQNVELSVNAAFIKYKEAKDELTTYTDDLKSAEENYRIVEKKYFNQLALLTDIIDAANTKIEAELKVSNAQINMVYTHYQLQKSIGLL</sequence>
<keyword evidence="3" id="KW-0813">Transport</keyword>
<dbReference type="PANTHER" id="PTHR30026:SF23">
    <property type="entry name" value="TO APRF-PUTATIVE OUTER MEMBRANE EFFLUX PROTEIN OR SECRETED ALKALINE PHOSPHATASE-RELATED"/>
    <property type="match status" value="1"/>
</dbReference>
<dbReference type="OrthoDB" id="1271612at2"/>
<comment type="similarity">
    <text evidence="2">Belongs to the outer membrane factor (OMF) (TC 1.B.17) family.</text>
</comment>
<keyword evidence="8" id="KW-0175">Coiled coil</keyword>
<evidence type="ECO:0000313" key="10">
    <source>
        <dbReference type="EMBL" id="OQP46256.1"/>
    </source>
</evidence>
<keyword evidence="7" id="KW-0998">Cell outer membrane</keyword>
<evidence type="ECO:0000313" key="11">
    <source>
        <dbReference type="Proteomes" id="UP000192610"/>
    </source>
</evidence>
<organism evidence="10 11">
    <name type="scientific">Niastella yeongjuensis</name>
    <dbReference type="NCBI Taxonomy" id="354355"/>
    <lineage>
        <taxon>Bacteria</taxon>
        <taxon>Pseudomonadati</taxon>
        <taxon>Bacteroidota</taxon>
        <taxon>Chitinophagia</taxon>
        <taxon>Chitinophagales</taxon>
        <taxon>Chitinophagaceae</taxon>
        <taxon>Niastella</taxon>
    </lineage>
</organism>
<dbReference type="GO" id="GO:0015288">
    <property type="term" value="F:porin activity"/>
    <property type="evidence" value="ECO:0007669"/>
    <property type="project" value="TreeGrafter"/>
</dbReference>
<keyword evidence="11" id="KW-1185">Reference proteome</keyword>
<keyword evidence="5" id="KW-0812">Transmembrane</keyword>
<dbReference type="EMBL" id="LVXG01000024">
    <property type="protein sequence ID" value="OQP46256.1"/>
    <property type="molecule type" value="Genomic_DNA"/>
</dbReference>
<dbReference type="RefSeq" id="WP_081201909.1">
    <property type="nucleotide sequence ID" value="NZ_FOCZ01000020.1"/>
</dbReference>
<dbReference type="InterPro" id="IPR051906">
    <property type="entry name" value="TolC-like"/>
</dbReference>
<evidence type="ECO:0000256" key="4">
    <source>
        <dbReference type="ARBA" id="ARBA00022452"/>
    </source>
</evidence>
<protein>
    <recommendedName>
        <fullName evidence="12">Transporter</fullName>
    </recommendedName>
</protein>
<evidence type="ECO:0000256" key="9">
    <source>
        <dbReference type="SAM" id="SignalP"/>
    </source>
</evidence>
<keyword evidence="4" id="KW-1134">Transmembrane beta strand</keyword>
<comment type="caution">
    <text evidence="10">The sequence shown here is derived from an EMBL/GenBank/DDBJ whole genome shotgun (WGS) entry which is preliminary data.</text>
</comment>
<dbReference type="GO" id="GO:0015562">
    <property type="term" value="F:efflux transmembrane transporter activity"/>
    <property type="evidence" value="ECO:0007669"/>
    <property type="project" value="InterPro"/>
</dbReference>
<feature type="chain" id="PRO_5010738952" description="Transporter" evidence="9">
    <location>
        <begin position="20"/>
        <end position="439"/>
    </location>
</feature>
<evidence type="ECO:0008006" key="12">
    <source>
        <dbReference type="Google" id="ProtNLM"/>
    </source>
</evidence>
<keyword evidence="6" id="KW-0472">Membrane</keyword>
<keyword evidence="9" id="KW-0732">Signal</keyword>
<dbReference type="Proteomes" id="UP000192610">
    <property type="component" value="Unassembled WGS sequence"/>
</dbReference>
<feature type="signal peptide" evidence="9">
    <location>
        <begin position="1"/>
        <end position="19"/>
    </location>
</feature>
<reference evidence="11" key="1">
    <citation type="submission" date="2016-04" db="EMBL/GenBank/DDBJ databases">
        <authorList>
            <person name="Chen L."/>
            <person name="Zhuang W."/>
            <person name="Wang G."/>
        </authorList>
    </citation>
    <scope>NUCLEOTIDE SEQUENCE [LARGE SCALE GENOMIC DNA]</scope>
    <source>
        <strain evidence="11">17621</strain>
    </source>
</reference>
<evidence type="ECO:0000256" key="7">
    <source>
        <dbReference type="ARBA" id="ARBA00023237"/>
    </source>
</evidence>
<dbReference type="AlphaFoldDB" id="A0A1V9EJF0"/>
<dbReference type="InterPro" id="IPR003423">
    <property type="entry name" value="OMP_efflux"/>
</dbReference>
<evidence type="ECO:0000256" key="6">
    <source>
        <dbReference type="ARBA" id="ARBA00023136"/>
    </source>
</evidence>
<dbReference type="PANTHER" id="PTHR30026">
    <property type="entry name" value="OUTER MEMBRANE PROTEIN TOLC"/>
    <property type="match status" value="1"/>
</dbReference>
<gene>
    <name evidence="10" type="ORF">A4H97_31330</name>
</gene>
<accession>A0A1V9EJF0</accession>
<dbReference type="GO" id="GO:0009279">
    <property type="term" value="C:cell outer membrane"/>
    <property type="evidence" value="ECO:0007669"/>
    <property type="project" value="UniProtKB-SubCell"/>
</dbReference>